<dbReference type="Proteomes" id="UP000729402">
    <property type="component" value="Unassembled WGS sequence"/>
</dbReference>
<name>A0A8J5SJH7_ZIZPA</name>
<sequence length="83" mass="9555">MEGVLWSLWMKQSTLWTRSWPYGAHVSSASREVPPCTWDTAVELVDTYFDCSEAMAFTFTRAVVTSMGHREAFMTEGVENFHR</sequence>
<dbReference type="EMBL" id="JAAALK010000285">
    <property type="protein sequence ID" value="KAG8065167.1"/>
    <property type="molecule type" value="Genomic_DNA"/>
</dbReference>
<evidence type="ECO:0000313" key="2">
    <source>
        <dbReference type="Proteomes" id="UP000729402"/>
    </source>
</evidence>
<reference evidence="1" key="1">
    <citation type="journal article" date="2021" name="bioRxiv">
        <title>Whole Genome Assembly and Annotation of Northern Wild Rice, Zizania palustris L., Supports a Whole Genome Duplication in the Zizania Genus.</title>
        <authorList>
            <person name="Haas M."/>
            <person name="Kono T."/>
            <person name="Macchietto M."/>
            <person name="Millas R."/>
            <person name="McGilp L."/>
            <person name="Shao M."/>
            <person name="Duquette J."/>
            <person name="Hirsch C.N."/>
            <person name="Kimball J."/>
        </authorList>
    </citation>
    <scope>NUCLEOTIDE SEQUENCE</scope>
    <source>
        <tissue evidence="1">Fresh leaf tissue</tissue>
    </source>
</reference>
<comment type="caution">
    <text evidence="1">The sequence shown here is derived from an EMBL/GenBank/DDBJ whole genome shotgun (WGS) entry which is preliminary data.</text>
</comment>
<gene>
    <name evidence="1" type="ORF">GUJ93_ZPchr0004g38843</name>
</gene>
<organism evidence="1 2">
    <name type="scientific">Zizania palustris</name>
    <name type="common">Northern wild rice</name>
    <dbReference type="NCBI Taxonomy" id="103762"/>
    <lineage>
        <taxon>Eukaryota</taxon>
        <taxon>Viridiplantae</taxon>
        <taxon>Streptophyta</taxon>
        <taxon>Embryophyta</taxon>
        <taxon>Tracheophyta</taxon>
        <taxon>Spermatophyta</taxon>
        <taxon>Magnoliopsida</taxon>
        <taxon>Liliopsida</taxon>
        <taxon>Poales</taxon>
        <taxon>Poaceae</taxon>
        <taxon>BOP clade</taxon>
        <taxon>Oryzoideae</taxon>
        <taxon>Oryzeae</taxon>
        <taxon>Zizaniinae</taxon>
        <taxon>Zizania</taxon>
    </lineage>
</organism>
<reference evidence="1" key="2">
    <citation type="submission" date="2021-02" db="EMBL/GenBank/DDBJ databases">
        <authorList>
            <person name="Kimball J.A."/>
            <person name="Haas M.W."/>
            <person name="Macchietto M."/>
            <person name="Kono T."/>
            <person name="Duquette J."/>
            <person name="Shao M."/>
        </authorList>
    </citation>
    <scope>NUCLEOTIDE SEQUENCE</scope>
    <source>
        <tissue evidence="1">Fresh leaf tissue</tissue>
    </source>
</reference>
<dbReference type="AlphaFoldDB" id="A0A8J5SJH7"/>
<keyword evidence="2" id="KW-1185">Reference proteome</keyword>
<evidence type="ECO:0000313" key="1">
    <source>
        <dbReference type="EMBL" id="KAG8065167.1"/>
    </source>
</evidence>
<proteinExistence type="predicted"/>
<protein>
    <submittedName>
        <fullName evidence="1">Uncharacterized protein</fullName>
    </submittedName>
</protein>
<accession>A0A8J5SJH7</accession>